<dbReference type="OrthoDB" id="4186058at2759"/>
<protein>
    <submittedName>
        <fullName evidence="2">Uncharacterized protein</fullName>
    </submittedName>
</protein>
<feature type="compositionally biased region" description="Basic residues" evidence="1">
    <location>
        <begin position="26"/>
        <end position="40"/>
    </location>
</feature>
<sequence>MTPTSPKFNFAHQAGPSSPPATPTFKKPHFSFPRNRRQGFKHTFPEPLDTHEGTITSTGDGNSFSYNPSYNPFNHLDLELSPRSSSPTSTIQASYRHDDDSDANSIRPHSSSSSVGMQPVSRASNTRRTTKGDLVVEEFAQEDYEAFDSDAESILRPHQYEDADSERARSTRGSNRGSTKAVSPPRDLDPNILYGISNLDCDSEVDEREAWLASERAMRRRKRRSSGFSKRSHAQSVGSDTDDDDILPKLEGINEAGSSARRLRRKVAGDKSSLIFDDPPPRIDELDEPESSEEVLIEEADGEGQNVFRNLPYYPQMDVDSDDE</sequence>
<feature type="compositionally biased region" description="Polar residues" evidence="1">
    <location>
        <begin position="82"/>
        <end position="93"/>
    </location>
</feature>
<keyword evidence="3" id="KW-1185">Reference proteome</keyword>
<reference evidence="2" key="1">
    <citation type="journal article" date="2021" name="IMA Fungus">
        <title>Genomic characterization of three marine fungi, including Emericellopsis atlantica sp. nov. with signatures of a generalist lifestyle and marine biomass degradation.</title>
        <authorList>
            <person name="Hagestad O.C."/>
            <person name="Hou L."/>
            <person name="Andersen J.H."/>
            <person name="Hansen E.H."/>
            <person name="Altermark B."/>
            <person name="Li C."/>
            <person name="Kuhnert E."/>
            <person name="Cox R.J."/>
            <person name="Crous P.W."/>
            <person name="Spatafora J.W."/>
            <person name="Lail K."/>
            <person name="Amirebrahimi M."/>
            <person name="Lipzen A."/>
            <person name="Pangilinan J."/>
            <person name="Andreopoulos W."/>
            <person name="Hayes R.D."/>
            <person name="Ng V."/>
            <person name="Grigoriev I.V."/>
            <person name="Jackson S.A."/>
            <person name="Sutton T.D.S."/>
            <person name="Dobson A.D.W."/>
            <person name="Rama T."/>
        </authorList>
    </citation>
    <scope>NUCLEOTIDE SEQUENCE</scope>
    <source>
        <strain evidence="2">TRa3180A</strain>
    </source>
</reference>
<feature type="region of interest" description="Disordered" evidence="1">
    <location>
        <begin position="214"/>
        <end position="324"/>
    </location>
</feature>
<organism evidence="2 3">
    <name type="scientific">Calycina marina</name>
    <dbReference type="NCBI Taxonomy" id="1763456"/>
    <lineage>
        <taxon>Eukaryota</taxon>
        <taxon>Fungi</taxon>
        <taxon>Dikarya</taxon>
        <taxon>Ascomycota</taxon>
        <taxon>Pezizomycotina</taxon>
        <taxon>Leotiomycetes</taxon>
        <taxon>Helotiales</taxon>
        <taxon>Pezizellaceae</taxon>
        <taxon>Calycina</taxon>
    </lineage>
</organism>
<feature type="compositionally biased region" description="Basic and acidic residues" evidence="1">
    <location>
        <begin position="153"/>
        <end position="169"/>
    </location>
</feature>
<feature type="compositionally biased region" description="Polar residues" evidence="1">
    <location>
        <begin position="171"/>
        <end position="181"/>
    </location>
</feature>
<feature type="compositionally biased region" description="Acidic residues" evidence="1">
    <location>
        <begin position="285"/>
        <end position="302"/>
    </location>
</feature>
<feature type="compositionally biased region" description="Polar residues" evidence="1">
    <location>
        <begin position="53"/>
        <end position="72"/>
    </location>
</feature>
<feature type="region of interest" description="Disordered" evidence="1">
    <location>
        <begin position="146"/>
        <end position="191"/>
    </location>
</feature>
<proteinExistence type="predicted"/>
<dbReference type="EMBL" id="MU253963">
    <property type="protein sequence ID" value="KAG9243631.1"/>
    <property type="molecule type" value="Genomic_DNA"/>
</dbReference>
<evidence type="ECO:0000313" key="3">
    <source>
        <dbReference type="Proteomes" id="UP000887226"/>
    </source>
</evidence>
<accession>A0A9P8CFR6</accession>
<dbReference type="AlphaFoldDB" id="A0A9P8CFR6"/>
<dbReference type="Proteomes" id="UP000887226">
    <property type="component" value="Unassembled WGS sequence"/>
</dbReference>
<evidence type="ECO:0000313" key="2">
    <source>
        <dbReference type="EMBL" id="KAG9243631.1"/>
    </source>
</evidence>
<name>A0A9P8CFR6_9HELO</name>
<feature type="compositionally biased region" description="Basic residues" evidence="1">
    <location>
        <begin position="218"/>
        <end position="233"/>
    </location>
</feature>
<evidence type="ECO:0000256" key="1">
    <source>
        <dbReference type="SAM" id="MobiDB-lite"/>
    </source>
</evidence>
<feature type="region of interest" description="Disordered" evidence="1">
    <location>
        <begin position="1"/>
        <end position="134"/>
    </location>
</feature>
<gene>
    <name evidence="2" type="ORF">BJ878DRAFT_110378</name>
</gene>
<comment type="caution">
    <text evidence="2">The sequence shown here is derived from an EMBL/GenBank/DDBJ whole genome shotgun (WGS) entry which is preliminary data.</text>
</comment>